<proteinExistence type="predicted"/>
<dbReference type="PANTHER" id="PTHR45947">
    <property type="entry name" value="SULFOQUINOVOSYL TRANSFERASE SQD2"/>
    <property type="match status" value="1"/>
</dbReference>
<evidence type="ECO:0000259" key="2">
    <source>
        <dbReference type="Pfam" id="PF13439"/>
    </source>
</evidence>
<dbReference type="Gene3D" id="3.40.50.2000">
    <property type="entry name" value="Glycogen Phosphorylase B"/>
    <property type="match status" value="2"/>
</dbReference>
<gene>
    <name evidence="3" type="ORF">A3Q24_07810</name>
</gene>
<name>A0A267M6L4_LACJH</name>
<comment type="caution">
    <text evidence="3">The sequence shown here is derived from an EMBL/GenBank/DDBJ whole genome shotgun (WGS) entry which is preliminary data.</text>
</comment>
<evidence type="ECO:0000313" key="3">
    <source>
        <dbReference type="EMBL" id="PAB54430.1"/>
    </source>
</evidence>
<dbReference type="AlphaFoldDB" id="A0A267M6L4"/>
<feature type="domain" description="Glycosyltransferase subfamily 4-like N-terminal" evidence="2">
    <location>
        <begin position="10"/>
        <end position="158"/>
    </location>
</feature>
<dbReference type="PANTHER" id="PTHR45947:SF3">
    <property type="entry name" value="SULFOQUINOVOSYL TRANSFERASE SQD2"/>
    <property type="match status" value="1"/>
</dbReference>
<sequence length="356" mass="41010">MINTINLEKNGVTTFILNSCKSLRKEHVDIDIAATNSLSEDINDFLKENHISYIKLPNRKKSQIKYIHYLVKILKQNSYDVVHIHGNSTTMAVELFAAKIAKIPVRVAHSHNTLTEHPFINKLLRPFFNILVNGRVACNKEAGKWLFEDKPFLVIKNGIFFDKYTFNLTKREKFRQKFNLKKTDILLGHVGFFNYQKNQEFLIDLIKQLDEKYKLVLIGEGNLYNEFLQTVKNEKLEKRIITIGAVSNVPDYLAAMDIFVLPSRFEGQPFVIIEALASGLPCIISAKVPKEIDITGNCNFVPLEINDWVSSVRNTKIDDRSLRSIDNQKKLKQKGYDASESGHILKDYYGSLYYKE</sequence>
<dbReference type="GO" id="GO:0016757">
    <property type="term" value="F:glycosyltransferase activity"/>
    <property type="evidence" value="ECO:0007669"/>
    <property type="project" value="InterPro"/>
</dbReference>
<dbReference type="Proteomes" id="UP000216008">
    <property type="component" value="Unassembled WGS sequence"/>
</dbReference>
<dbReference type="InterPro" id="IPR028098">
    <property type="entry name" value="Glyco_trans_4-like_N"/>
</dbReference>
<dbReference type="InterPro" id="IPR050194">
    <property type="entry name" value="Glycosyltransferase_grp1"/>
</dbReference>
<evidence type="ECO:0000259" key="1">
    <source>
        <dbReference type="Pfam" id="PF00534"/>
    </source>
</evidence>
<dbReference type="EMBL" id="NIBD01000041">
    <property type="protein sequence ID" value="PAB54430.1"/>
    <property type="molecule type" value="Genomic_DNA"/>
</dbReference>
<organism evidence="3 4">
    <name type="scientific">Lactobacillus johnsonii</name>
    <dbReference type="NCBI Taxonomy" id="33959"/>
    <lineage>
        <taxon>Bacteria</taxon>
        <taxon>Bacillati</taxon>
        <taxon>Bacillota</taxon>
        <taxon>Bacilli</taxon>
        <taxon>Lactobacillales</taxon>
        <taxon>Lactobacillaceae</taxon>
        <taxon>Lactobacillus</taxon>
    </lineage>
</organism>
<dbReference type="InterPro" id="IPR001296">
    <property type="entry name" value="Glyco_trans_1"/>
</dbReference>
<accession>A0A267M6L4</accession>
<feature type="domain" description="Glycosyl transferase family 1" evidence="1">
    <location>
        <begin position="171"/>
        <end position="289"/>
    </location>
</feature>
<evidence type="ECO:0000313" key="4">
    <source>
        <dbReference type="Proteomes" id="UP000216008"/>
    </source>
</evidence>
<protein>
    <recommendedName>
        <fullName evidence="5">Glycosyltransferase family 1 protein</fullName>
    </recommendedName>
</protein>
<dbReference type="Pfam" id="PF00534">
    <property type="entry name" value="Glycos_transf_1"/>
    <property type="match status" value="1"/>
</dbReference>
<dbReference type="RefSeq" id="WP_095183005.1">
    <property type="nucleotide sequence ID" value="NZ_NIBD01000041.1"/>
</dbReference>
<reference evidence="3 4" key="1">
    <citation type="submission" date="2017-05" db="EMBL/GenBank/DDBJ databases">
        <title>Lactobacillus johnsonii from commercial turkeys.</title>
        <authorList>
            <person name="Johnson T.J."/>
            <person name="Youmans B."/>
        </authorList>
    </citation>
    <scope>NUCLEOTIDE SEQUENCE [LARGE SCALE GENOMIC DNA]</scope>
    <source>
        <strain evidence="3 4">UMNLJ114</strain>
    </source>
</reference>
<dbReference type="SUPFAM" id="SSF53756">
    <property type="entry name" value="UDP-Glycosyltransferase/glycogen phosphorylase"/>
    <property type="match status" value="1"/>
</dbReference>
<evidence type="ECO:0008006" key="5">
    <source>
        <dbReference type="Google" id="ProtNLM"/>
    </source>
</evidence>
<dbReference type="Pfam" id="PF13439">
    <property type="entry name" value="Glyco_transf_4"/>
    <property type="match status" value="1"/>
</dbReference>